<dbReference type="PATRIC" id="fig|1173027.3.peg.1852"/>
<keyword evidence="8" id="KW-1185">Reference proteome</keyword>
<dbReference type="GO" id="GO:0016705">
    <property type="term" value="F:oxidoreductase activity, acting on paired donors, with incorporation or reduction of molecular oxygen"/>
    <property type="evidence" value="ECO:0007669"/>
    <property type="project" value="UniProtKB-ARBA"/>
</dbReference>
<name>K9WCR1_9CYAN</name>
<gene>
    <name evidence="7" type="ORF">Mic7113_1671</name>
</gene>
<evidence type="ECO:0000259" key="6">
    <source>
        <dbReference type="PROSITE" id="PS51296"/>
    </source>
</evidence>
<evidence type="ECO:0000256" key="2">
    <source>
        <dbReference type="ARBA" id="ARBA00022723"/>
    </source>
</evidence>
<evidence type="ECO:0000256" key="1">
    <source>
        <dbReference type="ARBA" id="ARBA00022714"/>
    </source>
</evidence>
<sequence>MSMLEGAPWLLAHKSMLEVNKPKKVSLYGTDYVLWQDRMGKINALPNACPHMGAMLSEGWCQERDDKTSVVVCPFHALEFDGEGCTILPGSKKKTLPQLKPLELIIQGDFIWSYGGYEPKVPIPNILNEITSQYEFIGHTADISVETDLLSMLLIMHDYNHQNGTHRPLFKIEEVQFENFIDDGHHSHAFYSLPTSPTNLSEKLSNPDLLLLPKVIKAHLENHFPSLVIAHVENWVGKVAQVHLFVPESTTRTRTYVLMYGIPKHPAFKALGQKFLNFAKVIVEQDADILPKIYPNTPQKIKLNNEVGMDWVRRNFKNWSNMTDLTLSSSFNSEC</sequence>
<dbReference type="InterPro" id="IPR050584">
    <property type="entry name" value="Cholesterol_7-desaturase"/>
</dbReference>
<evidence type="ECO:0000256" key="5">
    <source>
        <dbReference type="ARBA" id="ARBA00023014"/>
    </source>
</evidence>
<protein>
    <submittedName>
        <fullName evidence="7">Ring-hydroxylating dioxygenase, large terminal subunit</fullName>
    </submittedName>
</protein>
<dbReference type="HOGENOM" id="CLU_876486_0_0_3"/>
<keyword evidence="7" id="KW-0223">Dioxygenase</keyword>
<dbReference type="eggNOG" id="COG4638">
    <property type="taxonomic scope" value="Bacteria"/>
</dbReference>
<dbReference type="PANTHER" id="PTHR21266:SF57">
    <property type="entry name" value="3-CHLOROBENZOATE-3,4-DIOXYGENASE"/>
    <property type="match status" value="1"/>
</dbReference>
<dbReference type="PROSITE" id="PS51296">
    <property type="entry name" value="RIESKE"/>
    <property type="match status" value="1"/>
</dbReference>
<dbReference type="GO" id="GO:0051537">
    <property type="term" value="F:2 iron, 2 sulfur cluster binding"/>
    <property type="evidence" value="ECO:0007669"/>
    <property type="project" value="UniProtKB-KW"/>
</dbReference>
<dbReference type="PANTHER" id="PTHR21266">
    <property type="entry name" value="IRON-SULFUR DOMAIN CONTAINING PROTEIN"/>
    <property type="match status" value="1"/>
</dbReference>
<dbReference type="EMBL" id="CP003630">
    <property type="protein sequence ID" value="AFZ17539.1"/>
    <property type="molecule type" value="Genomic_DNA"/>
</dbReference>
<keyword evidence="2" id="KW-0479">Metal-binding</keyword>
<proteinExistence type="predicted"/>
<dbReference type="AlphaFoldDB" id="K9WCR1"/>
<dbReference type="InterPro" id="IPR036922">
    <property type="entry name" value="Rieske_2Fe-2S_sf"/>
</dbReference>
<dbReference type="SUPFAM" id="SSF50022">
    <property type="entry name" value="ISP domain"/>
    <property type="match status" value="1"/>
</dbReference>
<dbReference type="STRING" id="1173027.Mic7113_1671"/>
<dbReference type="InterPro" id="IPR044043">
    <property type="entry name" value="VanA_C_cat"/>
</dbReference>
<accession>K9WCR1</accession>
<reference evidence="7 8" key="1">
    <citation type="submission" date="2012-06" db="EMBL/GenBank/DDBJ databases">
        <title>Finished chromosome of genome of Microcoleus sp. PCC 7113.</title>
        <authorList>
            <consortium name="US DOE Joint Genome Institute"/>
            <person name="Gugger M."/>
            <person name="Coursin T."/>
            <person name="Rippka R."/>
            <person name="Tandeau De Marsac N."/>
            <person name="Huntemann M."/>
            <person name="Wei C.-L."/>
            <person name="Han J."/>
            <person name="Detter J.C."/>
            <person name="Han C."/>
            <person name="Tapia R."/>
            <person name="Chen A."/>
            <person name="Kyrpides N."/>
            <person name="Mavromatis K."/>
            <person name="Markowitz V."/>
            <person name="Szeto E."/>
            <person name="Ivanova N."/>
            <person name="Pagani I."/>
            <person name="Pati A."/>
            <person name="Goodwin L."/>
            <person name="Nordberg H.P."/>
            <person name="Cantor M.N."/>
            <person name="Hua S.X."/>
            <person name="Woyke T."/>
            <person name="Kerfeld C.A."/>
        </authorList>
    </citation>
    <scope>NUCLEOTIDE SEQUENCE [LARGE SCALE GENOMIC DNA]</scope>
    <source>
        <strain evidence="7 8">PCC 7113</strain>
    </source>
</reference>
<dbReference type="OrthoDB" id="477744at2"/>
<evidence type="ECO:0000256" key="4">
    <source>
        <dbReference type="ARBA" id="ARBA00023004"/>
    </source>
</evidence>
<feature type="domain" description="Rieske" evidence="6">
    <location>
        <begin position="9"/>
        <end position="113"/>
    </location>
</feature>
<evidence type="ECO:0000256" key="3">
    <source>
        <dbReference type="ARBA" id="ARBA00023002"/>
    </source>
</evidence>
<keyword evidence="4" id="KW-0408">Iron</keyword>
<dbReference type="GO" id="GO:0004497">
    <property type="term" value="F:monooxygenase activity"/>
    <property type="evidence" value="ECO:0007669"/>
    <property type="project" value="UniProtKB-ARBA"/>
</dbReference>
<dbReference type="KEGG" id="mic:Mic7113_1671"/>
<dbReference type="GO" id="GO:0051213">
    <property type="term" value="F:dioxygenase activity"/>
    <property type="evidence" value="ECO:0007669"/>
    <property type="project" value="UniProtKB-KW"/>
</dbReference>
<keyword evidence="3" id="KW-0560">Oxidoreductase</keyword>
<keyword evidence="1" id="KW-0001">2Fe-2S</keyword>
<dbReference type="RefSeq" id="WP_015181695.1">
    <property type="nucleotide sequence ID" value="NC_019738.1"/>
</dbReference>
<evidence type="ECO:0000313" key="7">
    <source>
        <dbReference type="EMBL" id="AFZ17539.1"/>
    </source>
</evidence>
<dbReference type="SUPFAM" id="SSF55961">
    <property type="entry name" value="Bet v1-like"/>
    <property type="match status" value="1"/>
</dbReference>
<dbReference type="Pfam" id="PF19112">
    <property type="entry name" value="VanA_C"/>
    <property type="match status" value="1"/>
</dbReference>
<dbReference type="Pfam" id="PF00355">
    <property type="entry name" value="Rieske"/>
    <property type="match status" value="1"/>
</dbReference>
<keyword evidence="5" id="KW-0411">Iron-sulfur</keyword>
<evidence type="ECO:0000313" key="8">
    <source>
        <dbReference type="Proteomes" id="UP000010471"/>
    </source>
</evidence>
<dbReference type="Proteomes" id="UP000010471">
    <property type="component" value="Chromosome"/>
</dbReference>
<dbReference type="InterPro" id="IPR017941">
    <property type="entry name" value="Rieske_2Fe-2S"/>
</dbReference>
<dbReference type="Gene3D" id="2.102.10.10">
    <property type="entry name" value="Rieske [2Fe-2S] iron-sulphur domain"/>
    <property type="match status" value="1"/>
</dbReference>
<organism evidence="7 8">
    <name type="scientific">Allocoleopsis franciscana PCC 7113</name>
    <dbReference type="NCBI Taxonomy" id="1173027"/>
    <lineage>
        <taxon>Bacteria</taxon>
        <taxon>Bacillati</taxon>
        <taxon>Cyanobacteriota</taxon>
        <taxon>Cyanophyceae</taxon>
        <taxon>Coleofasciculales</taxon>
        <taxon>Coleofasciculaceae</taxon>
        <taxon>Allocoleopsis</taxon>
        <taxon>Allocoleopsis franciscana</taxon>
    </lineage>
</organism>
<dbReference type="GO" id="GO:0046872">
    <property type="term" value="F:metal ion binding"/>
    <property type="evidence" value="ECO:0007669"/>
    <property type="project" value="UniProtKB-KW"/>
</dbReference>